<dbReference type="HOGENOM" id="CLU_021164_5_3_1"/>
<accession>A0A0C3QSK7</accession>
<dbReference type="Proteomes" id="UP000054248">
    <property type="component" value="Unassembled WGS sequence"/>
</dbReference>
<dbReference type="AlphaFoldDB" id="A0A0C3QSK7"/>
<dbReference type="OrthoDB" id="3222392at2759"/>
<evidence type="ECO:0000313" key="1">
    <source>
        <dbReference type="EMBL" id="KIO31004.1"/>
    </source>
</evidence>
<evidence type="ECO:0008006" key="3">
    <source>
        <dbReference type="Google" id="ProtNLM"/>
    </source>
</evidence>
<dbReference type="InterPro" id="IPR036047">
    <property type="entry name" value="F-box-like_dom_sf"/>
</dbReference>
<organism evidence="1 2">
    <name type="scientific">Tulasnella calospora MUT 4182</name>
    <dbReference type="NCBI Taxonomy" id="1051891"/>
    <lineage>
        <taxon>Eukaryota</taxon>
        <taxon>Fungi</taxon>
        <taxon>Dikarya</taxon>
        <taxon>Basidiomycota</taxon>
        <taxon>Agaricomycotina</taxon>
        <taxon>Agaricomycetes</taxon>
        <taxon>Cantharellales</taxon>
        <taxon>Tulasnellaceae</taxon>
        <taxon>Tulasnella</taxon>
    </lineage>
</organism>
<evidence type="ECO:0000313" key="2">
    <source>
        <dbReference type="Proteomes" id="UP000054248"/>
    </source>
</evidence>
<dbReference type="SUPFAM" id="SSF81383">
    <property type="entry name" value="F-box domain"/>
    <property type="match status" value="1"/>
</dbReference>
<keyword evidence="2" id="KW-1185">Reference proteome</keyword>
<dbReference type="EMBL" id="KN822966">
    <property type="protein sequence ID" value="KIO31004.1"/>
    <property type="molecule type" value="Genomic_DNA"/>
</dbReference>
<gene>
    <name evidence="1" type="ORF">M407DRAFT_19886</name>
</gene>
<proteinExistence type="predicted"/>
<name>A0A0C3QSK7_9AGAM</name>
<sequence>MPEPNLNDTSDGKSNRERHPSLDIPEILVNIFSKCDRSTNAVSSLVCQTWNDFAVEQLWSSLPSLLPLLRILLPLVIIDDAFDFNREAGPPNWKRFWALASRVRKLTQIDTHKGDTSESPTQLTGRISPSVLPYLLLHLSWTGQQFLLPKLGRLEWSANWEHSMPQLCHFISPTLRDLTIRLDKSFPADRAVRTLHSLASLPPLNITTLIISIDHQDVPSHLLVASAVASFIKAQPALVTLNLSSLWTRGEFMDGLTQYSSLLSLELVLRFDMPWDLGSFLKLVARQCPCVQRLIYTLPTRFPLLTPLHAIKPLLSCHMLRELQIFHQGGLSVDSDDIKGMGQAWRNMEGLQLGAGAFATNSVGTPLVLLLEFAEEFSPSLRWLALNFSCDGDLPTADAVWASFPRLEVLGVGRSKPGSKALVIGEFLVSVCSEQTQLAYTCDTGLRPYAFETIRWKNAPEASHWVAVAAVMDSARRIQKAALAKALRAV</sequence>
<protein>
    <recommendedName>
        <fullName evidence="3">F-box domain-containing protein</fullName>
    </recommendedName>
</protein>
<reference evidence="1 2" key="1">
    <citation type="submission" date="2014-04" db="EMBL/GenBank/DDBJ databases">
        <authorList>
            <consortium name="DOE Joint Genome Institute"/>
            <person name="Kuo A."/>
            <person name="Girlanda M."/>
            <person name="Perotto S."/>
            <person name="Kohler A."/>
            <person name="Nagy L.G."/>
            <person name="Floudas D."/>
            <person name="Copeland A."/>
            <person name="Barry K.W."/>
            <person name="Cichocki N."/>
            <person name="Veneault-Fourrey C."/>
            <person name="LaButti K."/>
            <person name="Lindquist E.A."/>
            <person name="Lipzen A."/>
            <person name="Lundell T."/>
            <person name="Morin E."/>
            <person name="Murat C."/>
            <person name="Sun H."/>
            <person name="Tunlid A."/>
            <person name="Henrissat B."/>
            <person name="Grigoriev I.V."/>
            <person name="Hibbett D.S."/>
            <person name="Martin F."/>
            <person name="Nordberg H.P."/>
            <person name="Cantor M.N."/>
            <person name="Hua S.X."/>
        </authorList>
    </citation>
    <scope>NUCLEOTIDE SEQUENCE [LARGE SCALE GENOMIC DNA]</scope>
    <source>
        <strain evidence="1 2">MUT 4182</strain>
    </source>
</reference>
<reference evidence="2" key="2">
    <citation type="submission" date="2015-01" db="EMBL/GenBank/DDBJ databases">
        <title>Evolutionary Origins and Diversification of the Mycorrhizal Mutualists.</title>
        <authorList>
            <consortium name="DOE Joint Genome Institute"/>
            <consortium name="Mycorrhizal Genomics Consortium"/>
            <person name="Kohler A."/>
            <person name="Kuo A."/>
            <person name="Nagy L.G."/>
            <person name="Floudas D."/>
            <person name="Copeland A."/>
            <person name="Barry K.W."/>
            <person name="Cichocki N."/>
            <person name="Veneault-Fourrey C."/>
            <person name="LaButti K."/>
            <person name="Lindquist E.A."/>
            <person name="Lipzen A."/>
            <person name="Lundell T."/>
            <person name="Morin E."/>
            <person name="Murat C."/>
            <person name="Riley R."/>
            <person name="Ohm R."/>
            <person name="Sun H."/>
            <person name="Tunlid A."/>
            <person name="Henrissat B."/>
            <person name="Grigoriev I.V."/>
            <person name="Hibbett D.S."/>
            <person name="Martin F."/>
        </authorList>
    </citation>
    <scope>NUCLEOTIDE SEQUENCE [LARGE SCALE GENOMIC DNA]</scope>
    <source>
        <strain evidence="2">MUT 4182</strain>
    </source>
</reference>